<dbReference type="GO" id="GO:0008233">
    <property type="term" value="F:peptidase activity"/>
    <property type="evidence" value="ECO:0007669"/>
    <property type="project" value="UniProtKB-KW"/>
</dbReference>
<dbReference type="GO" id="GO:0005759">
    <property type="term" value="C:mitochondrial matrix"/>
    <property type="evidence" value="ECO:0007669"/>
    <property type="project" value="TreeGrafter"/>
</dbReference>
<dbReference type="Proteomes" id="UP000316759">
    <property type="component" value="Unassembled WGS sequence"/>
</dbReference>
<dbReference type="InterPro" id="IPR027417">
    <property type="entry name" value="P-loop_NTPase"/>
</dbReference>
<dbReference type="InterPro" id="IPR003959">
    <property type="entry name" value="ATPase_AAA_core"/>
</dbReference>
<keyword evidence="3" id="KW-0645">Protease</keyword>
<dbReference type="GO" id="GO:0051603">
    <property type="term" value="P:proteolysis involved in protein catabolic process"/>
    <property type="evidence" value="ECO:0007669"/>
    <property type="project" value="TreeGrafter"/>
</dbReference>
<feature type="domain" description="AAA+ ATPase" evidence="2">
    <location>
        <begin position="387"/>
        <end position="539"/>
    </location>
</feature>
<dbReference type="Pfam" id="PF07724">
    <property type="entry name" value="AAA_2"/>
    <property type="match status" value="1"/>
</dbReference>
<gene>
    <name evidence="3" type="ORF">FGIG_11449</name>
</gene>
<accession>A0A504Z4U5</accession>
<dbReference type="AlphaFoldDB" id="A0A504Z4U5"/>
<dbReference type="SMART" id="SM00382">
    <property type="entry name" value="AAA"/>
    <property type="match status" value="1"/>
</dbReference>
<evidence type="ECO:0000313" key="3">
    <source>
        <dbReference type="EMBL" id="TPP64948.1"/>
    </source>
</evidence>
<evidence type="ECO:0000259" key="2">
    <source>
        <dbReference type="SMART" id="SM00382"/>
    </source>
</evidence>
<keyword evidence="3" id="KW-0547">Nucleotide-binding</keyword>
<name>A0A504Z4U5_FASGI</name>
<feature type="compositionally biased region" description="Polar residues" evidence="1">
    <location>
        <begin position="179"/>
        <end position="197"/>
    </location>
</feature>
<evidence type="ECO:0000256" key="1">
    <source>
        <dbReference type="SAM" id="MobiDB-lite"/>
    </source>
</evidence>
<feature type="region of interest" description="Disordered" evidence="1">
    <location>
        <begin position="179"/>
        <end position="259"/>
    </location>
</feature>
<dbReference type="InterPro" id="IPR050052">
    <property type="entry name" value="ATP-dep_Clp_protease_ClpX"/>
</dbReference>
<reference evidence="3 4" key="1">
    <citation type="submission" date="2019-04" db="EMBL/GenBank/DDBJ databases">
        <title>Annotation for the trematode Fasciola gigantica.</title>
        <authorList>
            <person name="Choi Y.-J."/>
        </authorList>
    </citation>
    <scope>NUCLEOTIDE SEQUENCE [LARGE SCALE GENOMIC DNA]</scope>
    <source>
        <strain evidence="3">Uganda_cow_1</strain>
    </source>
</reference>
<dbReference type="PANTHER" id="PTHR48102:SF7">
    <property type="entry name" value="ATP-DEPENDENT CLP PROTEASE ATP-BINDING SUBUNIT CLPX-LIKE, MITOCHONDRIAL"/>
    <property type="match status" value="1"/>
</dbReference>
<feature type="region of interest" description="Disordered" evidence="1">
    <location>
        <begin position="327"/>
        <end position="378"/>
    </location>
</feature>
<dbReference type="PANTHER" id="PTHR48102">
    <property type="entry name" value="ATP-DEPENDENT CLP PROTEASE ATP-BINDING SUBUNIT CLPX-LIKE, MITOCHONDRIAL-RELATED"/>
    <property type="match status" value="1"/>
</dbReference>
<dbReference type="GO" id="GO:0005524">
    <property type="term" value="F:ATP binding"/>
    <property type="evidence" value="ECO:0007669"/>
    <property type="project" value="UniProtKB-KW"/>
</dbReference>
<dbReference type="SUPFAM" id="SSF52540">
    <property type="entry name" value="P-loop containing nucleoside triphosphate hydrolases"/>
    <property type="match status" value="1"/>
</dbReference>
<evidence type="ECO:0000313" key="4">
    <source>
        <dbReference type="Proteomes" id="UP000316759"/>
    </source>
</evidence>
<dbReference type="STRING" id="46835.A0A504Z4U5"/>
<dbReference type="Pfam" id="PF26040">
    <property type="entry name" value="Zn_ribbon_CLPX_N"/>
    <property type="match status" value="1"/>
</dbReference>
<sequence>MMIRLSWRNIISIFATGCILYFAVANRRLLAAIISSLGKPPSHPGGSNDGETIGPPFQSTVEYGDLSEEKLGGGGGSGSGGGGSFVKCSKCGGPLRAIEPSSSYVSRFMKCDTCQQLYTLIDKSALKIFGTAEEARSSPPPIPKQIHAYLDRYVVGQDKAKRVLAVQVYAHYNRIHHNQAMNGSNGDVASASAQVTNSGSGGSSSRYGTYMPGIPGVPAGGNPSSSQSPGSGPPSTESSRPSGVGHLNHFPSGVVGATPSPSVTAPDQCFVDCVGQMHALVANHRDSPLPLSLPKPVPVDPPVVTSWSELKKQIRQRLTQLFNLLRNSAKNSPNTTSSGSTSTGGSGSLSFPFITDPSQEQTNETEKKQRGSRLLSDDTLEQQVKLEKSNIVMLGPTGSGKTLLAQTLAQCLDVPFAICDCTTLTQAGYVGEDIESVIAKLLQDANFNVERAQQGIVFLDEVDKISSKAGFLHSIRDVGGEGVQQGMLKLLEGSIVNVPDGKSSRKLRGETVQVDTSNILFIASGAFNGLDKIIGRRKHKKAICIPMRRNSLNGWPHCIKDFIAVLQEKVRLRNYEVPIPE</sequence>
<protein>
    <submittedName>
        <fullName evidence="3">ATP-dependent Clp protease ATP-binding subunit ClpX</fullName>
    </submittedName>
</protein>
<keyword evidence="3" id="KW-0378">Hydrolase</keyword>
<dbReference type="OrthoDB" id="1721884at2759"/>
<feature type="compositionally biased region" description="Low complexity" evidence="1">
    <location>
        <begin position="220"/>
        <end position="243"/>
    </location>
</feature>
<dbReference type="InterPro" id="IPR003593">
    <property type="entry name" value="AAA+_ATPase"/>
</dbReference>
<keyword evidence="4" id="KW-1185">Reference proteome</keyword>
<dbReference type="EMBL" id="SUNJ01003822">
    <property type="protein sequence ID" value="TPP64948.1"/>
    <property type="molecule type" value="Genomic_DNA"/>
</dbReference>
<dbReference type="GO" id="GO:0016887">
    <property type="term" value="F:ATP hydrolysis activity"/>
    <property type="evidence" value="ECO:0007669"/>
    <property type="project" value="InterPro"/>
</dbReference>
<keyword evidence="3" id="KW-0067">ATP-binding</keyword>
<dbReference type="InterPro" id="IPR059067">
    <property type="entry name" value="Znf_ribbon_CLPX-like"/>
</dbReference>
<comment type="caution">
    <text evidence="3">The sequence shown here is derived from an EMBL/GenBank/DDBJ whole genome shotgun (WGS) entry which is preliminary data.</text>
</comment>
<proteinExistence type="predicted"/>
<organism evidence="3 4">
    <name type="scientific">Fasciola gigantica</name>
    <name type="common">Giant liver fluke</name>
    <dbReference type="NCBI Taxonomy" id="46835"/>
    <lineage>
        <taxon>Eukaryota</taxon>
        <taxon>Metazoa</taxon>
        <taxon>Spiralia</taxon>
        <taxon>Lophotrochozoa</taxon>
        <taxon>Platyhelminthes</taxon>
        <taxon>Trematoda</taxon>
        <taxon>Digenea</taxon>
        <taxon>Plagiorchiida</taxon>
        <taxon>Echinostomata</taxon>
        <taxon>Echinostomatoidea</taxon>
        <taxon>Fasciolidae</taxon>
        <taxon>Fasciola</taxon>
    </lineage>
</organism>
<dbReference type="Gene3D" id="3.40.50.300">
    <property type="entry name" value="P-loop containing nucleotide triphosphate hydrolases"/>
    <property type="match status" value="2"/>
</dbReference>